<name>A0A6J6ZNR0_9ZZZZ</name>
<accession>A0A6J6ZNR0</accession>
<dbReference type="PROSITE" id="PS51257">
    <property type="entry name" value="PROKAR_LIPOPROTEIN"/>
    <property type="match status" value="1"/>
</dbReference>
<evidence type="ECO:0000313" key="3">
    <source>
        <dbReference type="EMBL" id="CAB4991326.1"/>
    </source>
</evidence>
<protein>
    <submittedName>
        <fullName evidence="1">Unannotated protein</fullName>
    </submittedName>
</protein>
<evidence type="ECO:0000313" key="2">
    <source>
        <dbReference type="EMBL" id="CAB4896910.1"/>
    </source>
</evidence>
<proteinExistence type="predicted"/>
<dbReference type="EMBL" id="CAFABA010000015">
    <property type="protein sequence ID" value="CAB4818917.1"/>
    <property type="molecule type" value="Genomic_DNA"/>
</dbReference>
<dbReference type="EMBL" id="CAFBOS010000049">
    <property type="protein sequence ID" value="CAB4991326.1"/>
    <property type="molecule type" value="Genomic_DNA"/>
</dbReference>
<organism evidence="1">
    <name type="scientific">freshwater metagenome</name>
    <dbReference type="NCBI Taxonomy" id="449393"/>
    <lineage>
        <taxon>unclassified sequences</taxon>
        <taxon>metagenomes</taxon>
        <taxon>ecological metagenomes</taxon>
    </lineage>
</organism>
<dbReference type="AlphaFoldDB" id="A0A6J6ZNR0"/>
<sequence length="145" mass="14464">MRIRATLALAVLVLVPFAAACGGGGGKDTSIAAQNFCGVVTPVQALAGISDRADDPAALKVAFTGAESALAAVGGTPPTDIATALTTVTTTFSAANTALKANAYSYKAAAAKDAKALEALDDPTFTKATDNIQAWAVKNCDGFAK</sequence>
<evidence type="ECO:0000313" key="1">
    <source>
        <dbReference type="EMBL" id="CAB4818917.1"/>
    </source>
</evidence>
<gene>
    <name evidence="1" type="ORF">UFOPK3139_00574</name>
    <name evidence="2" type="ORF">UFOPK3543_00634</name>
    <name evidence="3" type="ORF">UFOPK3967_01022</name>
</gene>
<dbReference type="EMBL" id="CAFBMH010000014">
    <property type="protein sequence ID" value="CAB4896910.1"/>
    <property type="molecule type" value="Genomic_DNA"/>
</dbReference>
<reference evidence="1" key="1">
    <citation type="submission" date="2020-05" db="EMBL/GenBank/DDBJ databases">
        <authorList>
            <person name="Chiriac C."/>
            <person name="Salcher M."/>
            <person name="Ghai R."/>
            <person name="Kavagutti S V."/>
        </authorList>
    </citation>
    <scope>NUCLEOTIDE SEQUENCE</scope>
</reference>